<dbReference type="EMBL" id="UYSG01000739">
    <property type="protein sequence ID" value="VDL22371.1"/>
    <property type="molecule type" value="Genomic_DNA"/>
</dbReference>
<evidence type="ECO:0000313" key="5">
    <source>
        <dbReference type="Proteomes" id="UP000274504"/>
    </source>
</evidence>
<evidence type="ECO:0000313" key="3">
    <source>
        <dbReference type="EMBL" id="VDL22371.1"/>
    </source>
</evidence>
<dbReference type="OrthoDB" id="6256842at2759"/>
<feature type="compositionally biased region" description="Basic and acidic residues" evidence="1">
    <location>
        <begin position="187"/>
        <end position="203"/>
    </location>
</feature>
<evidence type="ECO:0000313" key="7">
    <source>
        <dbReference type="WBParaSite" id="HDID_0000280301-mRNA-1"/>
    </source>
</evidence>
<reference evidence="4 6" key="3">
    <citation type="submission" date="2019-07" db="EMBL/GenBank/DDBJ databases">
        <authorList>
            <person name="Jastrzebski P J."/>
            <person name="Paukszto L."/>
            <person name="Jastrzebski P J."/>
        </authorList>
    </citation>
    <scope>NUCLEOTIDE SEQUENCE [LARGE SCALE GENOMIC DNA]</scope>
    <source>
        <strain evidence="4 6">WMS-il1</strain>
    </source>
</reference>
<feature type="transmembrane region" description="Helical" evidence="2">
    <location>
        <begin position="52"/>
        <end position="72"/>
    </location>
</feature>
<feature type="transmembrane region" description="Helical" evidence="2">
    <location>
        <begin position="112"/>
        <end position="133"/>
    </location>
</feature>
<keyword evidence="2" id="KW-0812">Transmembrane</keyword>
<dbReference type="WBParaSite" id="HDID_0000280301-mRNA-1">
    <property type="protein sequence ID" value="HDID_0000280301-mRNA-1"/>
    <property type="gene ID" value="HDID_0000280301"/>
</dbReference>
<evidence type="ECO:0000313" key="6">
    <source>
        <dbReference type="Proteomes" id="UP000321570"/>
    </source>
</evidence>
<keyword evidence="2" id="KW-1133">Transmembrane helix</keyword>
<feature type="transmembrane region" description="Helical" evidence="2">
    <location>
        <begin position="28"/>
        <end position="46"/>
    </location>
</feature>
<sequence length="236" mass="26144">MEYNNQHHKYTQCLSIFFDLIGVRQRHLCLGVLTCCLSGGIIIAEFQQPSPFYTGYWMGSGILVTALFMLLCALKPSKLLLIASAMLDAAAIAITFAGSFRLLALTAETVYTAGWIGLATCVFLAYHCASCIYDNGACCKWKNANEVNTTSTTANTDELQAEEATGQEGREGRRRRRRTQSPPIDFRLPDEMPKLPEYEELSKSEGLPPAYNSLNIAPPEYTPPLTEVTINDESRI</sequence>
<protein>
    <submittedName>
        <fullName evidence="7">DUF4203 domain-containing protein</fullName>
    </submittedName>
</protein>
<keyword evidence="6" id="KW-1185">Reference proteome</keyword>
<evidence type="ECO:0000313" key="4">
    <source>
        <dbReference type="EMBL" id="VUZ41493.1"/>
    </source>
</evidence>
<accession>A0A0R3SDM6</accession>
<name>A0A0R3SDM6_HYMDI</name>
<organism evidence="7">
    <name type="scientific">Hymenolepis diminuta</name>
    <name type="common">Rat tapeworm</name>
    <dbReference type="NCBI Taxonomy" id="6216"/>
    <lineage>
        <taxon>Eukaryota</taxon>
        <taxon>Metazoa</taxon>
        <taxon>Spiralia</taxon>
        <taxon>Lophotrochozoa</taxon>
        <taxon>Platyhelminthes</taxon>
        <taxon>Cestoda</taxon>
        <taxon>Eucestoda</taxon>
        <taxon>Cyclophyllidea</taxon>
        <taxon>Hymenolepididae</taxon>
        <taxon>Hymenolepis</taxon>
    </lineage>
</organism>
<evidence type="ECO:0000256" key="1">
    <source>
        <dbReference type="SAM" id="MobiDB-lite"/>
    </source>
</evidence>
<reference evidence="3 5" key="2">
    <citation type="submission" date="2018-11" db="EMBL/GenBank/DDBJ databases">
        <authorList>
            <consortium name="Pathogen Informatics"/>
        </authorList>
    </citation>
    <scope>NUCLEOTIDE SEQUENCE [LARGE SCALE GENOMIC DNA]</scope>
</reference>
<keyword evidence="2" id="KW-0472">Membrane</keyword>
<dbReference type="EMBL" id="CABIJS010000060">
    <property type="protein sequence ID" value="VUZ41493.1"/>
    <property type="molecule type" value="Genomic_DNA"/>
</dbReference>
<dbReference type="AlphaFoldDB" id="A0A0R3SDM6"/>
<proteinExistence type="predicted"/>
<evidence type="ECO:0000256" key="2">
    <source>
        <dbReference type="SAM" id="Phobius"/>
    </source>
</evidence>
<gene>
    <name evidence="3" type="ORF">HDID_LOCUS2801</name>
    <name evidence="4" type="ORF">WMSIL1_LOCUS2317</name>
</gene>
<reference evidence="7" key="1">
    <citation type="submission" date="2017-02" db="UniProtKB">
        <authorList>
            <consortium name="WormBaseParasite"/>
        </authorList>
    </citation>
    <scope>IDENTIFICATION</scope>
</reference>
<feature type="region of interest" description="Disordered" evidence="1">
    <location>
        <begin position="152"/>
        <end position="236"/>
    </location>
</feature>
<feature type="transmembrane region" description="Helical" evidence="2">
    <location>
        <begin position="79"/>
        <end position="100"/>
    </location>
</feature>
<dbReference type="Proteomes" id="UP000274504">
    <property type="component" value="Unassembled WGS sequence"/>
</dbReference>
<dbReference type="Proteomes" id="UP000321570">
    <property type="component" value="Unassembled WGS sequence"/>
</dbReference>